<dbReference type="EMBL" id="NTFS01000001">
    <property type="protein sequence ID" value="PAX60747.1"/>
    <property type="molecule type" value="Genomic_DNA"/>
</dbReference>
<keyword evidence="2" id="KW-0472">Membrane</keyword>
<accession>A0A2A2TQQ5</accession>
<dbReference type="Pfam" id="PF07885">
    <property type="entry name" value="Ion_trans_2"/>
    <property type="match status" value="1"/>
</dbReference>
<comment type="caution">
    <text evidence="4">The sequence shown here is derived from an EMBL/GenBank/DDBJ whole genome shotgun (WGS) entry which is preliminary data.</text>
</comment>
<gene>
    <name evidence="4" type="ORF">CK510_00085</name>
</gene>
<dbReference type="SUPFAM" id="SSF51735">
    <property type="entry name" value="NAD(P)-binding Rossmann-fold domains"/>
    <property type="match status" value="2"/>
</dbReference>
<dbReference type="PANTHER" id="PTHR43833:SF11">
    <property type="entry name" value="VOLTAGE-GATED POTASSIUM CHANNEL KCH"/>
    <property type="match status" value="1"/>
</dbReference>
<feature type="transmembrane region" description="Helical" evidence="2">
    <location>
        <begin position="293"/>
        <end position="315"/>
    </location>
</feature>
<sequence>MKPRIIVCGLGRTGYKIFRLLRQQGALVVGIHNRSIPGETGEDVIVGNLHGAATLKAAGIEWANTLVIASSDDAANLSVTMQARVLNPRIRIINRFFNTNLGDRLDQTLHDHMSMSVAGLAAPVFAFAALGNKAIGHIKLFNETWPIHEEYIDNKHPWHGRQLDDLWDNRSRMLIYYLPVEGDIDLISAIHKRQRLREGDRIIVGSKPRVRSVRKSLVLKFFKILTNLRQFQEHARSLVAMAVTLFFVIAIATLIYTSANTNVSVVDALYFAVGMITGAGGNDKVIENAPVSIKLFTVVMMLIGASVIGLLYAILNDFVLGSRFRQFLDASRVPVKNHYIVCGLSGTGIKIVQHLHTSGHEVVVLEADINNRFINTARGLGIPVINGDASFPAMLQAANVETAAALIAVCGNDATNLEIALNAKGITPKVPIIVRYADPDFARIAQQVFDFDAVLSPAELAAPAFAAAALGGRVLGNGITADSLWVAIATLITVTHPFYCLKVEEAAMLADFVPLYVETNNTSLHGWDLLATYLCPGDVLYLTMPATKLHMLWRQPSPKATAN</sequence>
<dbReference type="Gene3D" id="3.40.50.720">
    <property type="entry name" value="NAD(P)-binding Rossmann-like Domain"/>
    <property type="match status" value="2"/>
</dbReference>
<dbReference type="PANTHER" id="PTHR43833">
    <property type="entry name" value="POTASSIUM CHANNEL PROTEIN 2-RELATED-RELATED"/>
    <property type="match status" value="1"/>
</dbReference>
<feature type="transmembrane region" description="Helical" evidence="2">
    <location>
        <begin position="238"/>
        <end position="257"/>
    </location>
</feature>
<evidence type="ECO:0000259" key="3">
    <source>
        <dbReference type="PROSITE" id="PS51201"/>
    </source>
</evidence>
<reference evidence="4 5" key="1">
    <citation type="submission" date="2017-08" db="EMBL/GenBank/DDBJ databases">
        <title>Draft genome sequence of filamentous cyanobacterium Calothrix elsteri CCALA 953.</title>
        <authorList>
            <person name="Gagunashvili A.N."/>
            <person name="Elster J."/>
            <person name="Andresson O.S."/>
        </authorList>
    </citation>
    <scope>NUCLEOTIDE SEQUENCE [LARGE SCALE GENOMIC DNA]</scope>
    <source>
        <strain evidence="4 5">CCALA 953</strain>
    </source>
</reference>
<feature type="domain" description="RCK N-terminal" evidence="3">
    <location>
        <begin position="336"/>
        <end position="455"/>
    </location>
</feature>
<evidence type="ECO:0000256" key="1">
    <source>
        <dbReference type="ARBA" id="ARBA00004651"/>
    </source>
</evidence>
<dbReference type="GO" id="GO:0006813">
    <property type="term" value="P:potassium ion transport"/>
    <property type="evidence" value="ECO:0007669"/>
    <property type="project" value="InterPro"/>
</dbReference>
<dbReference type="RefSeq" id="WP_095719726.1">
    <property type="nucleotide sequence ID" value="NZ_NTFS01000001.1"/>
</dbReference>
<dbReference type="Gene3D" id="1.10.287.70">
    <property type="match status" value="1"/>
</dbReference>
<evidence type="ECO:0000313" key="5">
    <source>
        <dbReference type="Proteomes" id="UP000218238"/>
    </source>
</evidence>
<dbReference type="OrthoDB" id="440986at2"/>
<dbReference type="InterPro" id="IPR003148">
    <property type="entry name" value="RCK_N"/>
</dbReference>
<keyword evidence="4" id="KW-0406">Ion transport</keyword>
<keyword evidence="2" id="KW-1133">Transmembrane helix</keyword>
<keyword evidence="4" id="KW-0407">Ion channel</keyword>
<dbReference type="AlphaFoldDB" id="A0A2A2TQQ5"/>
<proteinExistence type="predicted"/>
<dbReference type="SUPFAM" id="SSF81324">
    <property type="entry name" value="Voltage-gated potassium channels"/>
    <property type="match status" value="1"/>
</dbReference>
<organism evidence="4 5">
    <name type="scientific">Brunnivagina elsteri CCALA 953</name>
    <dbReference type="NCBI Taxonomy" id="987040"/>
    <lineage>
        <taxon>Bacteria</taxon>
        <taxon>Bacillati</taxon>
        <taxon>Cyanobacteriota</taxon>
        <taxon>Cyanophyceae</taxon>
        <taxon>Nostocales</taxon>
        <taxon>Calotrichaceae</taxon>
        <taxon>Brunnivagina</taxon>
    </lineage>
</organism>
<dbReference type="Proteomes" id="UP000218238">
    <property type="component" value="Unassembled WGS sequence"/>
</dbReference>
<dbReference type="InterPro" id="IPR036291">
    <property type="entry name" value="NAD(P)-bd_dom_sf"/>
</dbReference>
<dbReference type="GO" id="GO:0034220">
    <property type="term" value="P:monoatomic ion transmembrane transport"/>
    <property type="evidence" value="ECO:0007669"/>
    <property type="project" value="UniProtKB-KW"/>
</dbReference>
<evidence type="ECO:0000313" key="4">
    <source>
        <dbReference type="EMBL" id="PAX60747.1"/>
    </source>
</evidence>
<name>A0A2A2TQQ5_9CYAN</name>
<dbReference type="PROSITE" id="PS51201">
    <property type="entry name" value="RCK_N"/>
    <property type="match status" value="1"/>
</dbReference>
<keyword evidence="4" id="KW-0813">Transport</keyword>
<dbReference type="InterPro" id="IPR013099">
    <property type="entry name" value="K_chnl_dom"/>
</dbReference>
<protein>
    <submittedName>
        <fullName evidence="4">Potassium channel protein</fullName>
    </submittedName>
</protein>
<keyword evidence="5" id="KW-1185">Reference proteome</keyword>
<comment type="subcellular location">
    <subcellularLocation>
        <location evidence="1">Cell membrane</location>
        <topology evidence="1">Multi-pass membrane protein</topology>
    </subcellularLocation>
</comment>
<dbReference type="Pfam" id="PF02254">
    <property type="entry name" value="TrkA_N"/>
    <property type="match status" value="2"/>
</dbReference>
<feature type="transmembrane region" description="Helical" evidence="2">
    <location>
        <begin position="263"/>
        <end position="281"/>
    </location>
</feature>
<evidence type="ECO:0000256" key="2">
    <source>
        <dbReference type="SAM" id="Phobius"/>
    </source>
</evidence>
<keyword evidence="2" id="KW-0812">Transmembrane</keyword>
<dbReference type="InterPro" id="IPR050721">
    <property type="entry name" value="Trk_Ktr_HKT_K-transport"/>
</dbReference>